<name>A0A0C9XG16_9AGAR</name>
<dbReference type="AlphaFoldDB" id="A0A0C9XG16"/>
<proteinExistence type="predicted"/>
<dbReference type="OrthoDB" id="3102874at2759"/>
<feature type="non-terminal residue" evidence="2">
    <location>
        <position position="62"/>
    </location>
</feature>
<gene>
    <name evidence="2" type="ORF">K443DRAFT_72386</name>
</gene>
<dbReference type="Proteomes" id="UP000054477">
    <property type="component" value="Unassembled WGS sequence"/>
</dbReference>
<sequence length="62" mass="7141">FPRHFGHGQNFGPKTATSGVKKQVEIGQKSSEVGTCVRVWLEANQKRQRTYQKRISLHFRSL</sequence>
<reference evidence="2 3" key="1">
    <citation type="submission" date="2014-04" db="EMBL/GenBank/DDBJ databases">
        <authorList>
            <consortium name="DOE Joint Genome Institute"/>
            <person name="Kuo A."/>
            <person name="Kohler A."/>
            <person name="Nagy L.G."/>
            <person name="Floudas D."/>
            <person name="Copeland A."/>
            <person name="Barry K.W."/>
            <person name="Cichocki N."/>
            <person name="Veneault-Fourrey C."/>
            <person name="LaButti K."/>
            <person name="Lindquist E.A."/>
            <person name="Lipzen A."/>
            <person name="Lundell T."/>
            <person name="Morin E."/>
            <person name="Murat C."/>
            <person name="Sun H."/>
            <person name="Tunlid A."/>
            <person name="Henrissat B."/>
            <person name="Grigoriev I.V."/>
            <person name="Hibbett D.S."/>
            <person name="Martin F."/>
            <person name="Nordberg H.P."/>
            <person name="Cantor M.N."/>
            <person name="Hua S.X."/>
        </authorList>
    </citation>
    <scope>NUCLEOTIDE SEQUENCE [LARGE SCALE GENOMIC DNA]</scope>
    <source>
        <strain evidence="2 3">LaAM-08-1</strain>
    </source>
</reference>
<organism evidence="2 3">
    <name type="scientific">Laccaria amethystina LaAM-08-1</name>
    <dbReference type="NCBI Taxonomy" id="1095629"/>
    <lineage>
        <taxon>Eukaryota</taxon>
        <taxon>Fungi</taxon>
        <taxon>Dikarya</taxon>
        <taxon>Basidiomycota</taxon>
        <taxon>Agaricomycotina</taxon>
        <taxon>Agaricomycetes</taxon>
        <taxon>Agaricomycetidae</taxon>
        <taxon>Agaricales</taxon>
        <taxon>Agaricineae</taxon>
        <taxon>Hydnangiaceae</taxon>
        <taxon>Laccaria</taxon>
    </lineage>
</organism>
<dbReference type="EMBL" id="KN838715">
    <property type="protein sequence ID" value="KIJ96616.1"/>
    <property type="molecule type" value="Genomic_DNA"/>
</dbReference>
<reference evidence="3" key="2">
    <citation type="submission" date="2015-01" db="EMBL/GenBank/DDBJ databases">
        <title>Evolutionary Origins and Diversification of the Mycorrhizal Mutualists.</title>
        <authorList>
            <consortium name="DOE Joint Genome Institute"/>
            <consortium name="Mycorrhizal Genomics Consortium"/>
            <person name="Kohler A."/>
            <person name="Kuo A."/>
            <person name="Nagy L.G."/>
            <person name="Floudas D."/>
            <person name="Copeland A."/>
            <person name="Barry K.W."/>
            <person name="Cichocki N."/>
            <person name="Veneault-Fourrey C."/>
            <person name="LaButti K."/>
            <person name="Lindquist E.A."/>
            <person name="Lipzen A."/>
            <person name="Lundell T."/>
            <person name="Morin E."/>
            <person name="Murat C."/>
            <person name="Riley R."/>
            <person name="Ohm R."/>
            <person name="Sun H."/>
            <person name="Tunlid A."/>
            <person name="Henrissat B."/>
            <person name="Grigoriev I.V."/>
            <person name="Hibbett D.S."/>
            <person name="Martin F."/>
        </authorList>
    </citation>
    <scope>NUCLEOTIDE SEQUENCE [LARGE SCALE GENOMIC DNA]</scope>
    <source>
        <strain evidence="3">LaAM-08-1</strain>
    </source>
</reference>
<keyword evidence="3" id="KW-1185">Reference proteome</keyword>
<protein>
    <submittedName>
        <fullName evidence="2">Uncharacterized protein</fullName>
    </submittedName>
</protein>
<feature type="region of interest" description="Disordered" evidence="1">
    <location>
        <begin position="1"/>
        <end position="23"/>
    </location>
</feature>
<accession>A0A0C9XG16</accession>
<evidence type="ECO:0000313" key="3">
    <source>
        <dbReference type="Proteomes" id="UP000054477"/>
    </source>
</evidence>
<feature type="non-terminal residue" evidence="2">
    <location>
        <position position="1"/>
    </location>
</feature>
<dbReference type="HOGENOM" id="CLU_197192_0_0_1"/>
<evidence type="ECO:0000313" key="2">
    <source>
        <dbReference type="EMBL" id="KIJ96616.1"/>
    </source>
</evidence>
<evidence type="ECO:0000256" key="1">
    <source>
        <dbReference type="SAM" id="MobiDB-lite"/>
    </source>
</evidence>